<dbReference type="PANTHER" id="PTHR45707">
    <property type="entry name" value="C2 CALCIUM/LIPID-BINDING PLANT PHOSPHORIBOSYLTRANSFERASE FAMILY PROTEIN"/>
    <property type="match status" value="1"/>
</dbReference>
<comment type="catalytic activity">
    <reaction evidence="8">
        <text>L-seryl-[protein] + ATP = O-phospho-L-seryl-[protein] + ADP + H(+)</text>
        <dbReference type="Rhea" id="RHEA:17989"/>
        <dbReference type="Rhea" id="RHEA-COMP:9863"/>
        <dbReference type="Rhea" id="RHEA-COMP:11604"/>
        <dbReference type="ChEBI" id="CHEBI:15378"/>
        <dbReference type="ChEBI" id="CHEBI:29999"/>
        <dbReference type="ChEBI" id="CHEBI:30616"/>
        <dbReference type="ChEBI" id="CHEBI:83421"/>
        <dbReference type="ChEBI" id="CHEBI:456216"/>
        <dbReference type="EC" id="2.7.11.1"/>
    </reaction>
</comment>
<dbReference type="InterPro" id="IPR017441">
    <property type="entry name" value="Protein_kinase_ATP_BS"/>
</dbReference>
<dbReference type="PROSITE" id="PS50011">
    <property type="entry name" value="PROTEIN_KINASE_DOM"/>
    <property type="match status" value="1"/>
</dbReference>
<keyword evidence="13" id="KW-1185">Reference proteome</keyword>
<dbReference type="Gramene" id="TKV99895">
    <property type="protein sequence ID" value="TKV99895"/>
    <property type="gene ID" value="SEVIR_8G074600v2"/>
</dbReference>
<dbReference type="InterPro" id="IPR000719">
    <property type="entry name" value="Prot_kinase_dom"/>
</dbReference>
<keyword evidence="2" id="KW-0723">Serine/threonine-protein kinase</keyword>
<reference evidence="12 13" key="1">
    <citation type="submission" date="2019-03" db="EMBL/GenBank/DDBJ databases">
        <title>WGS assembly of Setaria viridis.</title>
        <authorList>
            <person name="Huang P."/>
            <person name="Jenkins J."/>
            <person name="Grimwood J."/>
            <person name="Barry K."/>
            <person name="Healey A."/>
            <person name="Mamidi S."/>
            <person name="Sreedasyam A."/>
            <person name="Shu S."/>
            <person name="Feldman M."/>
            <person name="Wu J."/>
            <person name="Yu Y."/>
            <person name="Chen C."/>
            <person name="Johnson J."/>
            <person name="Rokhsar D."/>
            <person name="Baxter I."/>
            <person name="Schmutz J."/>
            <person name="Brutnell T."/>
            <person name="Kellogg E."/>
        </authorList>
    </citation>
    <scope>NUCLEOTIDE SEQUENCE [LARGE SCALE GENOMIC DNA]</scope>
    <source>
        <strain evidence="13">cv. A10</strain>
    </source>
</reference>
<dbReference type="PANTHER" id="PTHR45707:SF43">
    <property type="entry name" value="PROTEIN KINASE DOMAIN-CONTAINING PROTEIN"/>
    <property type="match status" value="1"/>
</dbReference>
<evidence type="ECO:0000313" key="13">
    <source>
        <dbReference type="Proteomes" id="UP000298652"/>
    </source>
</evidence>
<dbReference type="PROSITE" id="PS00107">
    <property type="entry name" value="PROTEIN_KINASE_ATP"/>
    <property type="match status" value="1"/>
</dbReference>
<dbReference type="FunFam" id="3.30.200.20:FF:000465">
    <property type="entry name" value="Cysteine-rich receptor-like protein kinase 6"/>
    <property type="match status" value="1"/>
</dbReference>
<evidence type="ECO:0000256" key="6">
    <source>
        <dbReference type="ARBA" id="ARBA00022840"/>
    </source>
</evidence>
<dbReference type="Gene3D" id="1.10.510.10">
    <property type="entry name" value="Transferase(Phosphotransferase) domain 1"/>
    <property type="match status" value="1"/>
</dbReference>
<evidence type="ECO:0000259" key="11">
    <source>
        <dbReference type="PROSITE" id="PS50011"/>
    </source>
</evidence>
<dbReference type="Gramene" id="TKV99893">
    <property type="protein sequence ID" value="TKV99893"/>
    <property type="gene ID" value="SEVIR_8G074600v2"/>
</dbReference>
<dbReference type="Pfam" id="PF21230">
    <property type="entry name" value="Nakanori"/>
    <property type="match status" value="1"/>
</dbReference>
<dbReference type="Proteomes" id="UP000298652">
    <property type="component" value="Chromosome 8"/>
</dbReference>
<evidence type="ECO:0000256" key="3">
    <source>
        <dbReference type="ARBA" id="ARBA00022679"/>
    </source>
</evidence>
<proteinExistence type="predicted"/>
<dbReference type="InterPro" id="IPR008271">
    <property type="entry name" value="Ser/Thr_kinase_AS"/>
</dbReference>
<keyword evidence="3" id="KW-0808">Transferase</keyword>
<feature type="region of interest" description="Disordered" evidence="10">
    <location>
        <begin position="301"/>
        <end position="391"/>
    </location>
</feature>
<evidence type="ECO:0000256" key="9">
    <source>
        <dbReference type="PROSITE-ProRule" id="PRU10141"/>
    </source>
</evidence>
<dbReference type="EC" id="2.7.11.1" evidence="1"/>
<protein>
    <recommendedName>
        <fullName evidence="1">non-specific serine/threonine protein kinase</fullName>
        <ecNumber evidence="1">2.7.11.1</ecNumber>
    </recommendedName>
</protein>
<keyword evidence="4 9" id="KW-0547">Nucleotide-binding</keyword>
<accession>A0A4V6D2T7</accession>
<dbReference type="FunFam" id="1.10.510.10:FF:001023">
    <property type="entry name" value="Os07g0541700 protein"/>
    <property type="match status" value="1"/>
</dbReference>
<comment type="catalytic activity">
    <reaction evidence="7">
        <text>L-threonyl-[protein] + ATP = O-phospho-L-threonyl-[protein] + ADP + H(+)</text>
        <dbReference type="Rhea" id="RHEA:46608"/>
        <dbReference type="Rhea" id="RHEA-COMP:11060"/>
        <dbReference type="Rhea" id="RHEA-COMP:11605"/>
        <dbReference type="ChEBI" id="CHEBI:15378"/>
        <dbReference type="ChEBI" id="CHEBI:30013"/>
        <dbReference type="ChEBI" id="CHEBI:30616"/>
        <dbReference type="ChEBI" id="CHEBI:61977"/>
        <dbReference type="ChEBI" id="CHEBI:456216"/>
        <dbReference type="EC" id="2.7.11.1"/>
    </reaction>
</comment>
<dbReference type="InterPro" id="IPR011009">
    <property type="entry name" value="Kinase-like_dom_sf"/>
</dbReference>
<dbReference type="SMART" id="SM00220">
    <property type="entry name" value="S_TKc"/>
    <property type="match status" value="1"/>
</dbReference>
<dbReference type="OMA" id="IGRANEN"/>
<dbReference type="EMBL" id="CM016559">
    <property type="protein sequence ID" value="TKV99893.1"/>
    <property type="molecule type" value="Genomic_DNA"/>
</dbReference>
<name>A0A4V6D2T7_SETVI</name>
<dbReference type="GO" id="GO:0004674">
    <property type="term" value="F:protein serine/threonine kinase activity"/>
    <property type="evidence" value="ECO:0007669"/>
    <property type="project" value="UniProtKB-KW"/>
</dbReference>
<evidence type="ECO:0000256" key="4">
    <source>
        <dbReference type="ARBA" id="ARBA00022741"/>
    </source>
</evidence>
<dbReference type="SUPFAM" id="SSF56112">
    <property type="entry name" value="Protein kinase-like (PK-like)"/>
    <property type="match status" value="1"/>
</dbReference>
<evidence type="ECO:0000256" key="5">
    <source>
        <dbReference type="ARBA" id="ARBA00022777"/>
    </source>
</evidence>
<dbReference type="InterPro" id="IPR049065">
    <property type="entry name" value="Nakanori"/>
</dbReference>
<evidence type="ECO:0000256" key="7">
    <source>
        <dbReference type="ARBA" id="ARBA00047899"/>
    </source>
</evidence>
<evidence type="ECO:0000256" key="10">
    <source>
        <dbReference type="SAM" id="MobiDB-lite"/>
    </source>
</evidence>
<dbReference type="GO" id="GO:0005524">
    <property type="term" value="F:ATP binding"/>
    <property type="evidence" value="ECO:0007669"/>
    <property type="project" value="UniProtKB-UniRule"/>
</dbReference>
<evidence type="ECO:0000256" key="2">
    <source>
        <dbReference type="ARBA" id="ARBA00022527"/>
    </source>
</evidence>
<sequence length="608" mass="69548">MGDQEHEDLERILIEKNANAIPLSYTFLKYITNNFSHEREIGRGGFGIVYKGVLRNGNVAVKKLSRTDDISEKQFEDELFCLIRVKHKNIVRFLGYCSNISREVVHHNGRDILADVQQRFLCFEYIPNKSLKHYLEDESYGRELETRYNLIEGICHGLQYLHNEQRINHLDLKPENILLDYGMVPKITDFGLSRRFGEQSRIITKNIYGTLGYLAPEYLNYGKLSFKSDIYSLGIIMGKILRGNNDILDFQNWHKSQVTDSPQVKRCIEIAQLCVNADEHKRPTIDEIIAMLNEIHMSRSNSVPSLEKMEGQKTQPQHVAPIERSSVEHMPGTKAGPEWNRESARASSSQPPPVRANKEAQDATTTQKSWFQRDESGPSHQSFAPRQTERVVAKETAPNCFGEVVDDYKLNELVRYAGKAKTQEDRARQAWCAVNEDDKKGKALRYVDVLKALYGNGQSTLCLVYNATGDTLYHVAHHDWYGYINDSKEGYPAEIGNSQWGVFHHVHRQGEPSGSMGAVVYRGKKKDGQDQDYLLAWSTPWGIWYRNKAYCEIGGVDYFKRRWDEIYVKLENADYSSRTKSGGCEIEALIDKGDSPKFTATLKTEHGP</sequence>
<dbReference type="Gene3D" id="3.30.200.20">
    <property type="entry name" value="Phosphorylase Kinase, domain 1"/>
    <property type="match status" value="1"/>
</dbReference>
<dbReference type="Pfam" id="PF00069">
    <property type="entry name" value="Pkinase"/>
    <property type="match status" value="1"/>
</dbReference>
<evidence type="ECO:0000313" key="12">
    <source>
        <dbReference type="EMBL" id="TKV99895.1"/>
    </source>
</evidence>
<keyword evidence="6 9" id="KW-0067">ATP-binding</keyword>
<feature type="binding site" evidence="9">
    <location>
        <position position="63"/>
    </location>
    <ligand>
        <name>ATP</name>
        <dbReference type="ChEBI" id="CHEBI:30616"/>
    </ligand>
</feature>
<gene>
    <name evidence="12" type="ORF">SEVIR_8G074600v2</name>
</gene>
<feature type="domain" description="Protein kinase" evidence="11">
    <location>
        <begin position="35"/>
        <end position="299"/>
    </location>
</feature>
<dbReference type="PROSITE" id="PS00108">
    <property type="entry name" value="PROTEIN_KINASE_ST"/>
    <property type="match status" value="1"/>
</dbReference>
<dbReference type="EMBL" id="CM016559">
    <property type="protein sequence ID" value="TKV99895.1"/>
    <property type="molecule type" value="Genomic_DNA"/>
</dbReference>
<dbReference type="AlphaFoldDB" id="A0A4V6D2T7"/>
<organism evidence="12 13">
    <name type="scientific">Setaria viridis</name>
    <name type="common">Green bristlegrass</name>
    <name type="synonym">Setaria italica subsp. viridis</name>
    <dbReference type="NCBI Taxonomy" id="4556"/>
    <lineage>
        <taxon>Eukaryota</taxon>
        <taxon>Viridiplantae</taxon>
        <taxon>Streptophyta</taxon>
        <taxon>Embryophyta</taxon>
        <taxon>Tracheophyta</taxon>
        <taxon>Spermatophyta</taxon>
        <taxon>Magnoliopsida</taxon>
        <taxon>Liliopsida</taxon>
        <taxon>Poales</taxon>
        <taxon>Poaceae</taxon>
        <taxon>PACMAD clade</taxon>
        <taxon>Panicoideae</taxon>
        <taxon>Panicodae</taxon>
        <taxon>Paniceae</taxon>
        <taxon>Cenchrinae</taxon>
        <taxon>Setaria</taxon>
    </lineage>
</organism>
<evidence type="ECO:0000256" key="1">
    <source>
        <dbReference type="ARBA" id="ARBA00012513"/>
    </source>
</evidence>
<evidence type="ECO:0000256" key="8">
    <source>
        <dbReference type="ARBA" id="ARBA00048679"/>
    </source>
</evidence>
<keyword evidence="5" id="KW-0418">Kinase</keyword>